<dbReference type="GO" id="GO:0042597">
    <property type="term" value="C:periplasmic space"/>
    <property type="evidence" value="ECO:0007669"/>
    <property type="project" value="UniProtKB-SubCell"/>
</dbReference>
<dbReference type="SUPFAM" id="SSF53850">
    <property type="entry name" value="Periplasmic binding protein-like II"/>
    <property type="match status" value="1"/>
</dbReference>
<evidence type="ECO:0000259" key="5">
    <source>
        <dbReference type="SMART" id="SM00062"/>
    </source>
</evidence>
<keyword evidence="3" id="KW-0732">Signal</keyword>
<comment type="subcellular location">
    <subcellularLocation>
        <location evidence="1">Periplasm</location>
    </subcellularLocation>
</comment>
<dbReference type="PANTHER" id="PTHR35936:SF34">
    <property type="entry name" value="ABC TRANSPORTER EXTRACELLULAR-BINDING PROTEIN YCKB-RELATED"/>
    <property type="match status" value="1"/>
</dbReference>
<proteinExistence type="inferred from homology"/>
<dbReference type="PROSITE" id="PS01039">
    <property type="entry name" value="SBP_BACTERIAL_3"/>
    <property type="match status" value="1"/>
</dbReference>
<dbReference type="EMBL" id="SEOL01000008">
    <property type="protein sequence ID" value="MBL0849275.1"/>
    <property type="molecule type" value="Genomic_DNA"/>
</dbReference>
<name>A0A937ASM2_9HYPH</name>
<dbReference type="InterPro" id="IPR001638">
    <property type="entry name" value="Solute-binding_3/MltF_N"/>
</dbReference>
<comment type="similarity">
    <text evidence="2 4">Belongs to the bacterial solute-binding protein 3 family.</text>
</comment>
<dbReference type="Gene3D" id="3.40.190.10">
    <property type="entry name" value="Periplasmic binding protein-like II"/>
    <property type="match status" value="2"/>
</dbReference>
<organism evidence="6 7">
    <name type="scientific">Candidatus Liberibacter ctenarytainae</name>
    <dbReference type="NCBI Taxonomy" id="2020335"/>
    <lineage>
        <taxon>Bacteria</taxon>
        <taxon>Pseudomonadati</taxon>
        <taxon>Pseudomonadota</taxon>
        <taxon>Alphaproteobacteria</taxon>
        <taxon>Hyphomicrobiales</taxon>
        <taxon>Rhizobiaceae</taxon>
        <taxon>Liberibacter</taxon>
    </lineage>
</organism>
<comment type="caution">
    <text evidence="6">The sequence shown here is derived from an EMBL/GenBank/DDBJ whole genome shotgun (WGS) entry which is preliminary data.</text>
</comment>
<reference evidence="6" key="1">
    <citation type="submission" date="2019-02" db="EMBL/GenBank/DDBJ databases">
        <title>A novel Candidatus Liberibacter species associated with the New Zealand native fuchsia psyllid, Ctenarytaina fuchsiae.</title>
        <authorList>
            <person name="Thompson S.M."/>
            <person name="Jorgensen N."/>
            <person name="David C."/>
            <person name="Bulman S.R."/>
            <person name="Smith G.R."/>
        </authorList>
    </citation>
    <scope>NUCLEOTIDE SEQUENCE</scope>
    <source>
        <strain evidence="6">Oxford</strain>
    </source>
</reference>
<dbReference type="Pfam" id="PF00497">
    <property type="entry name" value="SBP_bac_3"/>
    <property type="match status" value="1"/>
</dbReference>
<evidence type="ECO:0000256" key="1">
    <source>
        <dbReference type="ARBA" id="ARBA00004418"/>
    </source>
</evidence>
<sequence length="280" mass="32620">MCRFFRYLARIFFSKFMMVLAVLLFAIFLYVYTFYYTHDVSNPDEQSILRIGTDGIYPPHSFHDMNGKDQLIGFDIDLIKEVASRLNLKPVFFETRVSSLIAGIDIKRYDILVNVSITPERKKKYDFSIPYISHNVLLIVRSDENNIHSFKDIAGRKVSQILGTDLFRIAKELGAYVIFSDNFAQSMQLLSNKHADATMTADIPFFHFLQYRHDNDNQFKITDRREKSSDISFMMRKGSNKLKKSIDDTLCAIRSDGTYEKIFEKYFENNDISKMSICVS</sequence>
<accession>A0A937ASM2</accession>
<dbReference type="SMART" id="SM00062">
    <property type="entry name" value="PBPb"/>
    <property type="match status" value="1"/>
</dbReference>
<dbReference type="InterPro" id="IPR018313">
    <property type="entry name" value="SBP_3_CS"/>
</dbReference>
<evidence type="ECO:0000256" key="4">
    <source>
        <dbReference type="RuleBase" id="RU003744"/>
    </source>
</evidence>
<evidence type="ECO:0000256" key="3">
    <source>
        <dbReference type="ARBA" id="ARBA00022729"/>
    </source>
</evidence>
<evidence type="ECO:0000256" key="2">
    <source>
        <dbReference type="ARBA" id="ARBA00010333"/>
    </source>
</evidence>
<gene>
    <name evidence="6" type="ORF">EU981_04290</name>
</gene>
<dbReference type="Proteomes" id="UP000736856">
    <property type="component" value="Unassembled WGS sequence"/>
</dbReference>
<dbReference type="PANTHER" id="PTHR35936">
    <property type="entry name" value="MEMBRANE-BOUND LYTIC MUREIN TRANSGLYCOSYLASE F"/>
    <property type="match status" value="1"/>
</dbReference>
<dbReference type="AlphaFoldDB" id="A0A937ASM2"/>
<protein>
    <submittedName>
        <fullName evidence="6">Transporter substrate-binding domain-containing protein</fullName>
    </submittedName>
</protein>
<evidence type="ECO:0000313" key="6">
    <source>
        <dbReference type="EMBL" id="MBL0849275.1"/>
    </source>
</evidence>
<feature type="domain" description="Solute-binding protein family 3/N-terminal" evidence="5">
    <location>
        <begin position="48"/>
        <end position="270"/>
    </location>
</feature>
<evidence type="ECO:0000313" key="7">
    <source>
        <dbReference type="Proteomes" id="UP000736856"/>
    </source>
</evidence>